<dbReference type="HAMAP" id="MF_01350">
    <property type="entry name" value="NDH1_NuoH"/>
    <property type="match status" value="1"/>
</dbReference>
<comment type="similarity">
    <text evidence="3 12">Belongs to the complex I subunit 1 family.</text>
</comment>
<evidence type="ECO:0000256" key="3">
    <source>
        <dbReference type="ARBA" id="ARBA00010535"/>
    </source>
</evidence>
<organism evidence="15">
    <name type="scientific">Camponotus atrox</name>
    <dbReference type="NCBI Taxonomy" id="604843"/>
    <lineage>
        <taxon>Eukaryota</taxon>
        <taxon>Metazoa</taxon>
        <taxon>Ecdysozoa</taxon>
        <taxon>Arthropoda</taxon>
        <taxon>Hexapoda</taxon>
        <taxon>Insecta</taxon>
        <taxon>Pterygota</taxon>
        <taxon>Neoptera</taxon>
        <taxon>Endopterygota</taxon>
        <taxon>Hymenoptera</taxon>
        <taxon>Apocrita</taxon>
        <taxon>Aculeata</taxon>
        <taxon>Formicoidea</taxon>
        <taxon>Formicidae</taxon>
        <taxon>Formicinae</taxon>
        <taxon>Camponotus</taxon>
    </lineage>
</organism>
<evidence type="ECO:0000256" key="11">
    <source>
        <dbReference type="ARBA" id="ARBA00023136"/>
    </source>
</evidence>
<dbReference type="PANTHER" id="PTHR11432">
    <property type="entry name" value="NADH DEHYDROGENASE SUBUNIT 1"/>
    <property type="match status" value="1"/>
</dbReference>
<evidence type="ECO:0000256" key="10">
    <source>
        <dbReference type="ARBA" id="ARBA00023128"/>
    </source>
</evidence>
<evidence type="ECO:0000256" key="13">
    <source>
        <dbReference type="RuleBase" id="RU000473"/>
    </source>
</evidence>
<dbReference type="EMBL" id="KT159775">
    <property type="protein sequence ID" value="ALZ49978.1"/>
    <property type="molecule type" value="Genomic_DNA"/>
</dbReference>
<keyword evidence="12" id="KW-0520">NAD</keyword>
<evidence type="ECO:0000256" key="6">
    <source>
        <dbReference type="ARBA" id="ARBA00022692"/>
    </source>
</evidence>
<evidence type="ECO:0000256" key="5">
    <source>
        <dbReference type="ARBA" id="ARBA00022448"/>
    </source>
</evidence>
<evidence type="ECO:0000256" key="14">
    <source>
        <dbReference type="SAM" id="Phobius"/>
    </source>
</evidence>
<name>A0A0X9MCX7_9HYME</name>
<dbReference type="GO" id="GO:0009060">
    <property type="term" value="P:aerobic respiration"/>
    <property type="evidence" value="ECO:0007669"/>
    <property type="project" value="TreeGrafter"/>
</dbReference>
<evidence type="ECO:0000256" key="2">
    <source>
        <dbReference type="ARBA" id="ARBA00004448"/>
    </source>
</evidence>
<proteinExistence type="inferred from homology"/>
<sequence>MINYMLMYIKLNFLSLFLLVLMVMVGVAFLTLLERKILGYIQNRKGPNKVGFVGIMQPFSDAIKLLGKEVFFIFKSNYNLYYISPVMMFVMMMMMWILYPYITNIYFMNYSLLLMFVFMSVMGYIVVCLGWASNSMYSMMGSIRSVSQMLSYEVSFILIILILMIMSESYSFVDFVYFQYYIWYMIYLYPLFLIFYISVLAELNRSPMDFIEGESELVSGFNVEYFSGGFILIFLSEYGMIMYFSMMMMFLFMNLMGMLYIYSVIMINLMCFMIIMMRGLLPRMRYDELMYLCWKIILPLVLFYMCLILGFKFLLMIII</sequence>
<dbReference type="PANTHER" id="PTHR11432:SF3">
    <property type="entry name" value="NADH-UBIQUINONE OXIDOREDUCTASE CHAIN 1"/>
    <property type="match status" value="1"/>
</dbReference>
<dbReference type="Pfam" id="PF00146">
    <property type="entry name" value="NADHdh"/>
    <property type="match status" value="1"/>
</dbReference>
<evidence type="ECO:0000256" key="12">
    <source>
        <dbReference type="RuleBase" id="RU000471"/>
    </source>
</evidence>
<dbReference type="GO" id="GO:0003954">
    <property type="term" value="F:NADH dehydrogenase activity"/>
    <property type="evidence" value="ECO:0007669"/>
    <property type="project" value="TreeGrafter"/>
</dbReference>
<feature type="transmembrane region" description="Helical" evidence="14">
    <location>
        <begin position="225"/>
        <end position="253"/>
    </location>
</feature>
<dbReference type="GO" id="GO:0008137">
    <property type="term" value="F:NADH dehydrogenase (ubiquinone) activity"/>
    <property type="evidence" value="ECO:0007669"/>
    <property type="project" value="UniProtKB-EC"/>
</dbReference>
<evidence type="ECO:0000256" key="9">
    <source>
        <dbReference type="ARBA" id="ARBA00023075"/>
    </source>
</evidence>
<feature type="transmembrane region" description="Helical" evidence="14">
    <location>
        <begin position="80"/>
        <end position="99"/>
    </location>
</feature>
<feature type="transmembrane region" description="Helical" evidence="14">
    <location>
        <begin position="12"/>
        <end position="33"/>
    </location>
</feature>
<protein>
    <recommendedName>
        <fullName evidence="4 13">NADH-ubiquinone oxidoreductase chain 1</fullName>
        <ecNumber evidence="13">7.1.1.2</ecNumber>
    </recommendedName>
</protein>
<evidence type="ECO:0000256" key="8">
    <source>
        <dbReference type="ARBA" id="ARBA00022989"/>
    </source>
</evidence>
<dbReference type="AlphaFoldDB" id="A0A0X9MCX7"/>
<comment type="function">
    <text evidence="1">Core subunit of the mitochondrial membrane respiratory chain NADH dehydrogenase (Complex I) that is believed to belong to the minimal assembly required for catalysis. Complex I functions in the transfer of electrons from NADH to the respiratory chain. The immediate electron acceptor for the enzyme is believed to be ubiquinone.</text>
</comment>
<accession>A0A0X9MCX7</accession>
<evidence type="ECO:0000256" key="1">
    <source>
        <dbReference type="ARBA" id="ARBA00003257"/>
    </source>
</evidence>
<feature type="transmembrane region" description="Helical" evidence="14">
    <location>
        <begin position="150"/>
        <end position="170"/>
    </location>
</feature>
<comment type="subcellular location">
    <subcellularLocation>
        <location evidence="2 12">Mitochondrion inner membrane</location>
        <topology evidence="2 12">Multi-pass membrane protein</topology>
    </subcellularLocation>
</comment>
<geneLocation type="mitochondrion" evidence="15"/>
<keyword evidence="8 14" id="KW-1133">Transmembrane helix</keyword>
<evidence type="ECO:0000313" key="15">
    <source>
        <dbReference type="EMBL" id="ALZ49978.1"/>
    </source>
</evidence>
<keyword evidence="10 13" id="KW-0496">Mitochondrion</keyword>
<gene>
    <name evidence="15" type="primary">ND1</name>
</gene>
<dbReference type="InterPro" id="IPR001694">
    <property type="entry name" value="NADH_UbQ_OxRdtase_su1/FPO"/>
</dbReference>
<keyword evidence="11 14" id="KW-0472">Membrane</keyword>
<evidence type="ECO:0000256" key="4">
    <source>
        <dbReference type="ARBA" id="ARBA00021009"/>
    </source>
</evidence>
<feature type="transmembrane region" description="Helical" evidence="14">
    <location>
        <begin position="259"/>
        <end position="280"/>
    </location>
</feature>
<keyword evidence="9 13" id="KW-0830">Ubiquinone</keyword>
<dbReference type="PROSITE" id="PS00667">
    <property type="entry name" value="COMPLEX1_ND1_1"/>
    <property type="match status" value="1"/>
</dbReference>
<feature type="transmembrane region" description="Helical" evidence="14">
    <location>
        <begin position="292"/>
        <end position="318"/>
    </location>
</feature>
<dbReference type="InterPro" id="IPR018086">
    <property type="entry name" value="NADH_UbQ_OxRdtase_su1_CS"/>
</dbReference>
<dbReference type="EC" id="7.1.1.2" evidence="13"/>
<feature type="transmembrane region" description="Helical" evidence="14">
    <location>
        <begin position="105"/>
        <end position="129"/>
    </location>
</feature>
<evidence type="ECO:0000256" key="7">
    <source>
        <dbReference type="ARBA" id="ARBA00022792"/>
    </source>
</evidence>
<keyword evidence="5" id="KW-0813">Transport</keyword>
<feature type="transmembrane region" description="Helical" evidence="14">
    <location>
        <begin position="182"/>
        <end position="204"/>
    </location>
</feature>
<dbReference type="GO" id="GO:0005743">
    <property type="term" value="C:mitochondrial inner membrane"/>
    <property type="evidence" value="ECO:0007669"/>
    <property type="project" value="UniProtKB-SubCell"/>
</dbReference>
<comment type="catalytic activity">
    <reaction evidence="13">
        <text>a ubiquinone + NADH + 5 H(+)(in) = a ubiquinol + NAD(+) + 4 H(+)(out)</text>
        <dbReference type="Rhea" id="RHEA:29091"/>
        <dbReference type="Rhea" id="RHEA-COMP:9565"/>
        <dbReference type="Rhea" id="RHEA-COMP:9566"/>
        <dbReference type="ChEBI" id="CHEBI:15378"/>
        <dbReference type="ChEBI" id="CHEBI:16389"/>
        <dbReference type="ChEBI" id="CHEBI:17976"/>
        <dbReference type="ChEBI" id="CHEBI:57540"/>
        <dbReference type="ChEBI" id="CHEBI:57945"/>
        <dbReference type="EC" id="7.1.1.2"/>
    </reaction>
</comment>
<keyword evidence="7" id="KW-0999">Mitochondrion inner membrane</keyword>
<keyword evidence="6 12" id="KW-0812">Transmembrane</keyword>
<reference evidence="15" key="1">
    <citation type="journal article" date="2016" name="Genome">
        <title>Complete mitochondrial genome of Camponotus atrox (Hymenoptera: Formicidae): a new tRNA arrangement in Hymenoptera.</title>
        <authorList>
            <person name="Kim M.J."/>
            <person name="Hong E.J."/>
            <person name="Kim I."/>
        </authorList>
    </citation>
    <scope>NUCLEOTIDE SEQUENCE</scope>
</reference>